<proteinExistence type="inferred from homology"/>
<comment type="caution">
    <text evidence="4">The sequence shown here is derived from an EMBL/GenBank/DDBJ whole genome shotgun (WGS) entry which is preliminary data.</text>
</comment>
<dbReference type="GO" id="GO:0016491">
    <property type="term" value="F:oxidoreductase activity"/>
    <property type="evidence" value="ECO:0007669"/>
    <property type="project" value="UniProtKB-KW"/>
</dbReference>
<evidence type="ECO:0000313" key="5">
    <source>
        <dbReference type="Proteomes" id="UP000268094"/>
    </source>
</evidence>
<dbReference type="EMBL" id="RAVZ01000052">
    <property type="protein sequence ID" value="RKG90733.1"/>
    <property type="molecule type" value="Genomic_DNA"/>
</dbReference>
<dbReference type="InterPro" id="IPR002347">
    <property type="entry name" value="SDR_fam"/>
</dbReference>
<dbReference type="PRINTS" id="PR00080">
    <property type="entry name" value="SDRFAMILY"/>
</dbReference>
<dbReference type="CDD" id="cd05233">
    <property type="entry name" value="SDR_c"/>
    <property type="match status" value="1"/>
</dbReference>
<dbReference type="Pfam" id="PF00106">
    <property type="entry name" value="adh_short"/>
    <property type="match status" value="1"/>
</dbReference>
<keyword evidence="2" id="KW-0560">Oxidoreductase</keyword>
<evidence type="ECO:0000256" key="2">
    <source>
        <dbReference type="ARBA" id="ARBA00023002"/>
    </source>
</evidence>
<evidence type="ECO:0000256" key="1">
    <source>
        <dbReference type="ARBA" id="ARBA00006484"/>
    </source>
</evidence>
<dbReference type="Proteomes" id="UP000268094">
    <property type="component" value="Unassembled WGS sequence"/>
</dbReference>
<dbReference type="AlphaFoldDB" id="A0A3A8JMK4"/>
<evidence type="ECO:0000256" key="3">
    <source>
        <dbReference type="RuleBase" id="RU000363"/>
    </source>
</evidence>
<dbReference type="PANTHER" id="PTHR43086:SF3">
    <property type="entry name" value="NADP-DEPENDENT 3-HYDROXY ACID DEHYDROGENASE YDFG"/>
    <property type="match status" value="1"/>
</dbReference>
<dbReference type="PIRSF" id="PIRSF000126">
    <property type="entry name" value="11-beta-HSD1"/>
    <property type="match status" value="1"/>
</dbReference>
<organism evidence="4 5">
    <name type="scientific">Corallococcus terminator</name>
    <dbReference type="NCBI Taxonomy" id="2316733"/>
    <lineage>
        <taxon>Bacteria</taxon>
        <taxon>Pseudomonadati</taxon>
        <taxon>Myxococcota</taxon>
        <taxon>Myxococcia</taxon>
        <taxon>Myxococcales</taxon>
        <taxon>Cystobacterineae</taxon>
        <taxon>Myxococcaceae</taxon>
        <taxon>Corallococcus</taxon>
    </lineage>
</organism>
<sequence length="262" mass="27445">MAGSRGTALVTGTSAGIGEVYARRLAALGHDLVLIARREERLHTLAEKLTAAHGIRAEVMRADLTTDVDIHRVAERAAGEDITLVINNAGVGGYGPFAQMDPAVLEGLTHLHILAPMLATRAALPGMLSRGRGAVINVASLLAFSGALPPVPLPHRATYAGAKAFLVHFTRTLAGELRDTPVRAQVVCPGMTATEFNGGYVGAMPPEDVVTASLLALERNETVCVPGLEAEEALAALAQAEAGMFRGNKNTLARRYRTGTPS</sequence>
<protein>
    <submittedName>
        <fullName evidence="4">SDR family NAD(P)-dependent oxidoreductase</fullName>
    </submittedName>
</protein>
<evidence type="ECO:0000313" key="4">
    <source>
        <dbReference type="EMBL" id="RKG90733.1"/>
    </source>
</evidence>
<dbReference type="Gene3D" id="3.40.50.720">
    <property type="entry name" value="NAD(P)-binding Rossmann-like Domain"/>
    <property type="match status" value="1"/>
</dbReference>
<dbReference type="PRINTS" id="PR00081">
    <property type="entry name" value="GDHRDH"/>
</dbReference>
<comment type="similarity">
    <text evidence="1 3">Belongs to the short-chain dehydrogenases/reductases (SDR) family.</text>
</comment>
<dbReference type="OrthoDB" id="9789083at2"/>
<gene>
    <name evidence="4" type="ORF">D7V88_10555</name>
</gene>
<dbReference type="InterPro" id="IPR036291">
    <property type="entry name" value="NAD(P)-bd_dom_sf"/>
</dbReference>
<name>A0A3A8JMK4_9BACT</name>
<keyword evidence="5" id="KW-1185">Reference proteome</keyword>
<dbReference type="PANTHER" id="PTHR43086">
    <property type="entry name" value="VERY-LONG-CHAIN 3-OXOOACYL-COA REDUCTASE"/>
    <property type="match status" value="1"/>
</dbReference>
<dbReference type="SUPFAM" id="SSF51735">
    <property type="entry name" value="NAD(P)-binding Rossmann-fold domains"/>
    <property type="match status" value="1"/>
</dbReference>
<reference evidence="5" key="1">
    <citation type="submission" date="2018-09" db="EMBL/GenBank/DDBJ databases">
        <authorList>
            <person name="Livingstone P.G."/>
            <person name="Whitworth D.E."/>
        </authorList>
    </citation>
    <scope>NUCLEOTIDE SEQUENCE [LARGE SCALE GENOMIC DNA]</scope>
    <source>
        <strain evidence="5">CA054A</strain>
    </source>
</reference>
<accession>A0A3A8JMK4</accession>
<dbReference type="RefSeq" id="WP_120540493.1">
    <property type="nucleotide sequence ID" value="NZ_RAVZ01000052.1"/>
</dbReference>